<comment type="caution">
    <text evidence="2">The sequence shown here is derived from an EMBL/GenBank/DDBJ whole genome shotgun (WGS) entry which is preliminary data.</text>
</comment>
<evidence type="ECO:0000256" key="1">
    <source>
        <dbReference type="SAM" id="Phobius"/>
    </source>
</evidence>
<gene>
    <name evidence="2" type="ORF">AD0028_1975</name>
</gene>
<keyword evidence="1" id="KW-1133">Transmembrane helix</keyword>
<keyword evidence="1" id="KW-0472">Membrane</keyword>
<organism evidence="2 3">
    <name type="scientific">Bifidobacterium adolescentis</name>
    <dbReference type="NCBI Taxonomy" id="1680"/>
    <lineage>
        <taxon>Bacteria</taxon>
        <taxon>Bacillati</taxon>
        <taxon>Actinomycetota</taxon>
        <taxon>Actinomycetes</taxon>
        <taxon>Bifidobacteriales</taxon>
        <taxon>Bifidobacteriaceae</taxon>
        <taxon>Bifidobacterium</taxon>
    </lineage>
</organism>
<sequence>MTENTEALRLRMVEPLDMDEAARTLARAGLLVPLTDWSAREWRFDIHPWWLGILTALLAPVGIAGWASLPTSSVSTPAAVGAGVAAFVLGIALEVWIATHHPPVPETPAQVLSDVFGVDAALRDGARPFHREGFTRLTVRDGDGLAQATLFVRHITAPDGQRTACVALFGADGLPVGPKVDRY</sequence>
<feature type="transmembrane region" description="Helical" evidence="1">
    <location>
        <begin position="49"/>
        <end position="69"/>
    </location>
</feature>
<dbReference type="EMBL" id="LNKF01000017">
    <property type="protein sequence ID" value="OSG90659.1"/>
    <property type="molecule type" value="Genomic_DNA"/>
</dbReference>
<proteinExistence type="predicted"/>
<name>A0A1X2Z8D0_BIFAD</name>
<keyword evidence="1" id="KW-0812">Transmembrane</keyword>
<reference evidence="2 3" key="1">
    <citation type="journal article" date="2016" name="Sci. Rep.">
        <title>Evaluation of genetic diversity among strains of the human gut commensal Bifidobacterium adolescentis.</title>
        <authorList>
            <person name="Duranti S."/>
            <person name="Milani C."/>
            <person name="Lugli G.A."/>
            <person name="Mancabelli L."/>
            <person name="Turroni F."/>
            <person name="Ferrario C."/>
            <person name="Mangifesta M."/>
            <person name="Viappiani A."/>
            <person name="Sanchez B."/>
            <person name="Margolles A."/>
            <person name="van Sinderen D."/>
            <person name="Ventura M."/>
        </authorList>
    </citation>
    <scope>NUCLEOTIDE SEQUENCE [LARGE SCALE GENOMIC DNA]</scope>
    <source>
        <strain evidence="2 3">AD2-8</strain>
    </source>
</reference>
<evidence type="ECO:0000313" key="2">
    <source>
        <dbReference type="EMBL" id="OSG90659.1"/>
    </source>
</evidence>
<dbReference type="RefSeq" id="WP_085408770.1">
    <property type="nucleotide sequence ID" value="NZ_LNKF01000017.1"/>
</dbReference>
<accession>A0A1X2Z8D0</accession>
<dbReference type="Proteomes" id="UP000193664">
    <property type="component" value="Unassembled WGS sequence"/>
</dbReference>
<feature type="transmembrane region" description="Helical" evidence="1">
    <location>
        <begin position="75"/>
        <end position="97"/>
    </location>
</feature>
<evidence type="ECO:0000313" key="3">
    <source>
        <dbReference type="Proteomes" id="UP000193664"/>
    </source>
</evidence>
<dbReference type="AlphaFoldDB" id="A0A1X2Z8D0"/>
<protein>
    <submittedName>
        <fullName evidence="2">Uncharacterized protein</fullName>
    </submittedName>
</protein>